<evidence type="ECO:0000313" key="3">
    <source>
        <dbReference type="Proteomes" id="UP000240987"/>
    </source>
</evidence>
<keyword evidence="3" id="KW-1185">Reference proteome</keyword>
<organism evidence="2 3">
    <name type="scientific">Photobacterium frigidiphilum</name>
    <dbReference type="NCBI Taxonomy" id="264736"/>
    <lineage>
        <taxon>Bacteria</taxon>
        <taxon>Pseudomonadati</taxon>
        <taxon>Pseudomonadota</taxon>
        <taxon>Gammaproteobacteria</taxon>
        <taxon>Vibrionales</taxon>
        <taxon>Vibrionaceae</taxon>
        <taxon>Photobacterium</taxon>
    </lineage>
</organism>
<protein>
    <recommendedName>
        <fullName evidence="4">Type II secretion system protein</fullName>
    </recommendedName>
</protein>
<sequence>MQRQRGFLTLESALTLGAYLLFGTLFLGTLITTLMRYQESVAISQQVKTLAQAATTAYRLDTLKRRCLSSNRQTSTTDLVTQQLLSTGDYSRYQVSYRFTHQPYTYPNQVVTTVTFVSKNDKNAVSRYLNASKETDLSLTFTTPINRSRIGIEYLNAQTGCYF</sequence>
<keyword evidence="1" id="KW-1133">Transmembrane helix</keyword>
<gene>
    <name evidence="2" type="ORF">C9J12_25675</name>
</gene>
<dbReference type="Proteomes" id="UP000240987">
    <property type="component" value="Unassembled WGS sequence"/>
</dbReference>
<dbReference type="RefSeq" id="WP_107245342.1">
    <property type="nucleotide sequence ID" value="NZ_PYMJ01000042.1"/>
</dbReference>
<comment type="caution">
    <text evidence="2">The sequence shown here is derived from an EMBL/GenBank/DDBJ whole genome shotgun (WGS) entry which is preliminary data.</text>
</comment>
<keyword evidence="1" id="KW-0812">Transmembrane</keyword>
<evidence type="ECO:0000313" key="2">
    <source>
        <dbReference type="EMBL" id="PSU44790.1"/>
    </source>
</evidence>
<evidence type="ECO:0008006" key="4">
    <source>
        <dbReference type="Google" id="ProtNLM"/>
    </source>
</evidence>
<dbReference type="AlphaFoldDB" id="A0A2T3J7R1"/>
<dbReference type="EMBL" id="PYMJ01000042">
    <property type="protein sequence ID" value="PSU44790.1"/>
    <property type="molecule type" value="Genomic_DNA"/>
</dbReference>
<evidence type="ECO:0000256" key="1">
    <source>
        <dbReference type="SAM" id="Phobius"/>
    </source>
</evidence>
<feature type="transmembrane region" description="Helical" evidence="1">
    <location>
        <begin position="12"/>
        <end position="35"/>
    </location>
</feature>
<keyword evidence="1" id="KW-0472">Membrane</keyword>
<reference evidence="2 3" key="1">
    <citation type="submission" date="2018-01" db="EMBL/GenBank/DDBJ databases">
        <title>Whole genome sequencing of Histamine producing bacteria.</title>
        <authorList>
            <person name="Butler K."/>
        </authorList>
    </citation>
    <scope>NUCLEOTIDE SEQUENCE [LARGE SCALE GENOMIC DNA]</scope>
    <source>
        <strain evidence="2 3">JCM 12947</strain>
    </source>
</reference>
<accession>A0A2T3J7R1</accession>
<name>A0A2T3J7R1_9GAMM</name>
<proteinExistence type="predicted"/>